<accession>A0A9N9CYH9</accession>
<dbReference type="EMBL" id="CAJVPZ010010564">
    <property type="protein sequence ID" value="CAG8620836.1"/>
    <property type="molecule type" value="Genomic_DNA"/>
</dbReference>
<reference evidence="1" key="1">
    <citation type="submission" date="2021-06" db="EMBL/GenBank/DDBJ databases">
        <authorList>
            <person name="Kallberg Y."/>
            <person name="Tangrot J."/>
            <person name="Rosling A."/>
        </authorList>
    </citation>
    <scope>NUCLEOTIDE SEQUENCE</scope>
    <source>
        <strain evidence="1">IN212</strain>
    </source>
</reference>
<protein>
    <submittedName>
        <fullName evidence="1">11552_t:CDS:1</fullName>
    </submittedName>
</protein>
<proteinExistence type="predicted"/>
<feature type="non-terminal residue" evidence="1">
    <location>
        <position position="1"/>
    </location>
</feature>
<evidence type="ECO:0000313" key="1">
    <source>
        <dbReference type="EMBL" id="CAG8620836.1"/>
    </source>
</evidence>
<dbReference type="OrthoDB" id="2439715at2759"/>
<dbReference type="Proteomes" id="UP000789396">
    <property type="component" value="Unassembled WGS sequence"/>
</dbReference>
<organism evidence="1 2">
    <name type="scientific">Racocetra fulgida</name>
    <dbReference type="NCBI Taxonomy" id="60492"/>
    <lineage>
        <taxon>Eukaryota</taxon>
        <taxon>Fungi</taxon>
        <taxon>Fungi incertae sedis</taxon>
        <taxon>Mucoromycota</taxon>
        <taxon>Glomeromycotina</taxon>
        <taxon>Glomeromycetes</taxon>
        <taxon>Diversisporales</taxon>
        <taxon>Gigasporaceae</taxon>
        <taxon>Racocetra</taxon>
    </lineage>
</organism>
<comment type="caution">
    <text evidence="1">The sequence shown here is derived from an EMBL/GenBank/DDBJ whole genome shotgun (WGS) entry which is preliminary data.</text>
</comment>
<keyword evidence="2" id="KW-1185">Reference proteome</keyword>
<evidence type="ECO:0000313" key="2">
    <source>
        <dbReference type="Proteomes" id="UP000789396"/>
    </source>
</evidence>
<name>A0A9N9CYH9_9GLOM</name>
<sequence>TSPSALLQATSPSAPLQIPSHLAPLQSTSLLQSNLIQQTNFFQHPMYPGQFYIPSPIYTPIQPSLQPSFKPTLEDFLKHIDECEGTGNYYHGFLLKFQQQKISIRLLTKLSNEDFEKCDIDTIGAQQTLRDYAARYNIYFTSLNNTFPIEKTFTYNPPH</sequence>
<gene>
    <name evidence="1" type="ORF">RFULGI_LOCUS7351</name>
</gene>
<dbReference type="AlphaFoldDB" id="A0A9N9CYH9"/>